<dbReference type="HOGENOM" id="CLU_105134_2_2_1"/>
<dbReference type="Proteomes" id="UP000054279">
    <property type="component" value="Unassembled WGS sequence"/>
</dbReference>
<dbReference type="InterPro" id="IPR019778">
    <property type="entry name" value="Class_I_Hydrophobin_CS"/>
</dbReference>
<dbReference type="CDD" id="cd23507">
    <property type="entry name" value="hydrophobin_I"/>
    <property type="match status" value="1"/>
</dbReference>
<dbReference type="GO" id="GO:0005199">
    <property type="term" value="F:structural constituent of cell wall"/>
    <property type="evidence" value="ECO:0007669"/>
    <property type="project" value="InterPro"/>
</dbReference>
<evidence type="ECO:0000256" key="4">
    <source>
        <dbReference type="ARBA" id="ARBA00022525"/>
    </source>
</evidence>
<evidence type="ECO:0000256" key="8">
    <source>
        <dbReference type="SAM" id="MobiDB-lite"/>
    </source>
</evidence>
<protein>
    <recommendedName>
        <fullName evidence="7">Hydrophobin</fullName>
    </recommendedName>
</protein>
<keyword evidence="5 7" id="KW-0732">Signal</keyword>
<keyword evidence="10" id="KW-1185">Reference proteome</keyword>
<evidence type="ECO:0000256" key="2">
    <source>
        <dbReference type="ARBA" id="ARBA00010446"/>
    </source>
</evidence>
<keyword evidence="6 7" id="KW-1015">Disulfide bond</keyword>
<dbReference type="GO" id="GO:0009277">
    <property type="term" value="C:fungal-type cell wall"/>
    <property type="evidence" value="ECO:0007669"/>
    <property type="project" value="InterPro"/>
</dbReference>
<evidence type="ECO:0000256" key="6">
    <source>
        <dbReference type="ARBA" id="ARBA00023157"/>
    </source>
</evidence>
<dbReference type="AlphaFoldDB" id="A0A0C9TS22"/>
<dbReference type="Pfam" id="PF01185">
    <property type="entry name" value="Hydrophobin"/>
    <property type="match status" value="1"/>
</dbReference>
<feature type="region of interest" description="Disordered" evidence="8">
    <location>
        <begin position="1"/>
        <end position="24"/>
    </location>
</feature>
<gene>
    <name evidence="9" type="ORF">M422DRAFT_265047</name>
</gene>
<comment type="subcellular location">
    <subcellularLocation>
        <location evidence="1 7">Secreted</location>
        <location evidence="1 7">Cell wall</location>
    </subcellularLocation>
</comment>
<evidence type="ECO:0000256" key="5">
    <source>
        <dbReference type="ARBA" id="ARBA00022729"/>
    </source>
</evidence>
<comment type="similarity">
    <text evidence="2 7">Belongs to the fungal hydrophobin family.</text>
</comment>
<name>A0A0C9TS22_SPHS4</name>
<sequence length="89" mass="8657">MSSEPISQCNTGDAQCCNSDSSASNPSAAALLGLLGIVVQGVDVLVGITCSPIIAIGVGGGANCAQQPVCCTNTSFNGVVNIGCTPISL</sequence>
<dbReference type="EMBL" id="KN837218">
    <property type="protein sequence ID" value="KIJ33018.1"/>
    <property type="molecule type" value="Genomic_DNA"/>
</dbReference>
<organism evidence="9 10">
    <name type="scientific">Sphaerobolus stellatus (strain SS14)</name>
    <dbReference type="NCBI Taxonomy" id="990650"/>
    <lineage>
        <taxon>Eukaryota</taxon>
        <taxon>Fungi</taxon>
        <taxon>Dikarya</taxon>
        <taxon>Basidiomycota</taxon>
        <taxon>Agaricomycotina</taxon>
        <taxon>Agaricomycetes</taxon>
        <taxon>Phallomycetidae</taxon>
        <taxon>Geastrales</taxon>
        <taxon>Sphaerobolaceae</taxon>
        <taxon>Sphaerobolus</taxon>
    </lineage>
</organism>
<feature type="compositionally biased region" description="Polar residues" evidence="8">
    <location>
        <begin position="1"/>
        <end position="17"/>
    </location>
</feature>
<keyword evidence="3 7" id="KW-0134">Cell wall</keyword>
<dbReference type="SMART" id="SM00075">
    <property type="entry name" value="HYDRO"/>
    <property type="match status" value="1"/>
</dbReference>
<evidence type="ECO:0000313" key="9">
    <source>
        <dbReference type="EMBL" id="KIJ33018.1"/>
    </source>
</evidence>
<accession>A0A0C9TS22</accession>
<evidence type="ECO:0000313" key="10">
    <source>
        <dbReference type="Proteomes" id="UP000054279"/>
    </source>
</evidence>
<keyword evidence="4 7" id="KW-0964">Secreted</keyword>
<evidence type="ECO:0000256" key="7">
    <source>
        <dbReference type="RuleBase" id="RU365009"/>
    </source>
</evidence>
<proteinExistence type="inferred from homology"/>
<evidence type="ECO:0000256" key="1">
    <source>
        <dbReference type="ARBA" id="ARBA00004191"/>
    </source>
</evidence>
<dbReference type="InterPro" id="IPR001338">
    <property type="entry name" value="Class_I_Hydrophobin"/>
</dbReference>
<evidence type="ECO:0000256" key="3">
    <source>
        <dbReference type="ARBA" id="ARBA00022512"/>
    </source>
</evidence>
<dbReference type="PROSITE" id="PS00956">
    <property type="entry name" value="HYDROPHOBIN"/>
    <property type="match status" value="1"/>
</dbReference>
<reference evidence="9 10" key="1">
    <citation type="submission" date="2014-06" db="EMBL/GenBank/DDBJ databases">
        <title>Evolutionary Origins and Diversification of the Mycorrhizal Mutualists.</title>
        <authorList>
            <consortium name="DOE Joint Genome Institute"/>
            <consortium name="Mycorrhizal Genomics Consortium"/>
            <person name="Kohler A."/>
            <person name="Kuo A."/>
            <person name="Nagy L.G."/>
            <person name="Floudas D."/>
            <person name="Copeland A."/>
            <person name="Barry K.W."/>
            <person name="Cichocki N."/>
            <person name="Veneault-Fourrey C."/>
            <person name="LaButti K."/>
            <person name="Lindquist E.A."/>
            <person name="Lipzen A."/>
            <person name="Lundell T."/>
            <person name="Morin E."/>
            <person name="Murat C."/>
            <person name="Riley R."/>
            <person name="Ohm R."/>
            <person name="Sun H."/>
            <person name="Tunlid A."/>
            <person name="Henrissat B."/>
            <person name="Grigoriev I.V."/>
            <person name="Hibbett D.S."/>
            <person name="Martin F."/>
        </authorList>
    </citation>
    <scope>NUCLEOTIDE SEQUENCE [LARGE SCALE GENOMIC DNA]</scope>
    <source>
        <strain evidence="9 10">SS14</strain>
    </source>
</reference>
<dbReference type="OrthoDB" id="4225815at2759"/>